<dbReference type="SUPFAM" id="SSF53474">
    <property type="entry name" value="alpha/beta-Hydrolases"/>
    <property type="match status" value="1"/>
</dbReference>
<sequence>MRFTTVAAALSLLSVASTTPTSKDGGLPKVDLGYEIYRASSLNDTTKLYRFNNIRYAAPPTGENRFRAPQPPAKNRTAVQDPRPDPICPQANALWSKTTQQFLMGYFMGETSFNRSDFDSVLPANFSVSDVNLATFNSSIIPPAAPGTTEDCLFLDVVVPEHLFEKSKHGKGAPVLVWIYGGGYTAGSKAANFDPSGLLAASQNGGDDGVIYVALNYRLGAFGWLSGPTFQEDGASNAGLRDQRFALEWVQKHIEKFGGDPKRVTVMGESAGGGSIMSQITAYNGLKGPAPFSQAIPQSPGFIPVVSRNQQEQVFQNYLKLLNVSTIEEARKLNSSILQMANAVTVGLAAYGGFTYGPVVDGDFLPVLPGEALLHGKFDKSVKVMVGHNADEGLLFTSPFTKSTTDIKTQLSSILPSVRAFPDVLSYIVNTLYPPIFDGSQAQNYTTEIERASALTAELSFTCNTFYLSTALLNQTYNYLFSVPPALHGLDVRYTFYNANATSDDDMTGVISPKVAVALQEYITNFAMKGQPNGQGVPHFDMYGPNATVQNLNVTSIHEMRDPAANERCRWWQKALYV</sequence>
<name>A0AB34KTY4_9PEZI</name>
<dbReference type="Proteomes" id="UP000803884">
    <property type="component" value="Unassembled WGS sequence"/>
</dbReference>
<keyword evidence="2 3" id="KW-0378">Hydrolase</keyword>
<evidence type="ECO:0000256" key="2">
    <source>
        <dbReference type="ARBA" id="ARBA00022801"/>
    </source>
</evidence>
<evidence type="ECO:0000259" key="5">
    <source>
        <dbReference type="Pfam" id="PF00135"/>
    </source>
</evidence>
<feature type="chain" id="PRO_5044046924" description="Carboxylic ester hydrolase" evidence="3">
    <location>
        <begin position="19"/>
        <end position="578"/>
    </location>
</feature>
<dbReference type="InterPro" id="IPR050309">
    <property type="entry name" value="Type-B_Carboxylest/Lipase"/>
</dbReference>
<dbReference type="AlphaFoldDB" id="A0AB34KTY4"/>
<keyword evidence="3" id="KW-0732">Signal</keyword>
<dbReference type="InterPro" id="IPR019826">
    <property type="entry name" value="Carboxylesterase_B_AS"/>
</dbReference>
<comment type="caution">
    <text evidence="6">The sequence shown here is derived from an EMBL/GenBank/DDBJ whole genome shotgun (WGS) entry which is preliminary data.</text>
</comment>
<dbReference type="InterPro" id="IPR002018">
    <property type="entry name" value="CarbesteraseB"/>
</dbReference>
<dbReference type="Gene3D" id="3.40.50.1820">
    <property type="entry name" value="alpha/beta hydrolase"/>
    <property type="match status" value="1"/>
</dbReference>
<dbReference type="EMBL" id="JAAQHG020000011">
    <property type="protein sequence ID" value="KAL1587287.1"/>
    <property type="molecule type" value="Genomic_DNA"/>
</dbReference>
<evidence type="ECO:0000313" key="7">
    <source>
        <dbReference type="Proteomes" id="UP000803884"/>
    </source>
</evidence>
<gene>
    <name evidence="6" type="ORF">WHR41_04434</name>
</gene>
<evidence type="ECO:0000256" key="4">
    <source>
        <dbReference type="SAM" id="MobiDB-lite"/>
    </source>
</evidence>
<keyword evidence="7" id="KW-1185">Reference proteome</keyword>
<feature type="domain" description="Carboxylesterase type B" evidence="5">
    <location>
        <begin position="42"/>
        <end position="572"/>
    </location>
</feature>
<reference evidence="6 7" key="1">
    <citation type="journal article" date="2020" name="Microbiol. Resour. Announc.">
        <title>Draft Genome Sequence of a Cladosporium Species Isolated from the Mesophotic Ascidian Didemnum maculosum.</title>
        <authorList>
            <person name="Gioti A."/>
            <person name="Siaperas R."/>
            <person name="Nikolaivits E."/>
            <person name="Le Goff G."/>
            <person name="Ouazzani J."/>
            <person name="Kotoulas G."/>
            <person name="Topakas E."/>
        </authorList>
    </citation>
    <scope>NUCLEOTIDE SEQUENCE [LARGE SCALE GENOMIC DNA]</scope>
    <source>
        <strain evidence="6 7">TM138-S3</strain>
    </source>
</reference>
<dbReference type="PROSITE" id="PS00941">
    <property type="entry name" value="CARBOXYLESTERASE_B_2"/>
    <property type="match status" value="1"/>
</dbReference>
<dbReference type="InterPro" id="IPR019819">
    <property type="entry name" value="Carboxylesterase_B_CS"/>
</dbReference>
<dbReference type="GeneID" id="96005878"/>
<protein>
    <recommendedName>
        <fullName evidence="3">Carboxylic ester hydrolase</fullName>
        <ecNumber evidence="3">3.1.1.-</ecNumber>
    </recommendedName>
</protein>
<proteinExistence type="inferred from homology"/>
<dbReference type="FunFam" id="3.40.50.1820:FF:000499">
    <property type="entry name" value="Carboxylic ester hydrolase"/>
    <property type="match status" value="1"/>
</dbReference>
<organism evidence="6 7">
    <name type="scientific">Cladosporium halotolerans</name>
    <dbReference type="NCBI Taxonomy" id="1052096"/>
    <lineage>
        <taxon>Eukaryota</taxon>
        <taxon>Fungi</taxon>
        <taxon>Dikarya</taxon>
        <taxon>Ascomycota</taxon>
        <taxon>Pezizomycotina</taxon>
        <taxon>Dothideomycetes</taxon>
        <taxon>Dothideomycetidae</taxon>
        <taxon>Cladosporiales</taxon>
        <taxon>Cladosporiaceae</taxon>
        <taxon>Cladosporium</taxon>
    </lineage>
</organism>
<dbReference type="PANTHER" id="PTHR11559">
    <property type="entry name" value="CARBOXYLESTERASE"/>
    <property type="match status" value="1"/>
</dbReference>
<dbReference type="Pfam" id="PF00135">
    <property type="entry name" value="COesterase"/>
    <property type="match status" value="1"/>
</dbReference>
<evidence type="ECO:0000256" key="1">
    <source>
        <dbReference type="ARBA" id="ARBA00005964"/>
    </source>
</evidence>
<dbReference type="GO" id="GO:0016787">
    <property type="term" value="F:hydrolase activity"/>
    <property type="evidence" value="ECO:0007669"/>
    <property type="project" value="UniProtKB-KW"/>
</dbReference>
<dbReference type="PROSITE" id="PS00122">
    <property type="entry name" value="CARBOXYLESTERASE_B_1"/>
    <property type="match status" value="1"/>
</dbReference>
<dbReference type="EC" id="3.1.1.-" evidence="3"/>
<evidence type="ECO:0000313" key="6">
    <source>
        <dbReference type="EMBL" id="KAL1587287.1"/>
    </source>
</evidence>
<dbReference type="RefSeq" id="XP_069230392.1">
    <property type="nucleotide sequence ID" value="XM_069373040.1"/>
</dbReference>
<feature type="region of interest" description="Disordered" evidence="4">
    <location>
        <begin position="60"/>
        <end position="85"/>
    </location>
</feature>
<accession>A0AB34KTY4</accession>
<comment type="similarity">
    <text evidence="1 3">Belongs to the type-B carboxylesterase/lipase family.</text>
</comment>
<evidence type="ECO:0000256" key="3">
    <source>
        <dbReference type="RuleBase" id="RU361235"/>
    </source>
</evidence>
<dbReference type="InterPro" id="IPR029058">
    <property type="entry name" value="AB_hydrolase_fold"/>
</dbReference>
<feature type="signal peptide" evidence="3">
    <location>
        <begin position="1"/>
        <end position="18"/>
    </location>
</feature>